<evidence type="ECO:0000313" key="5">
    <source>
        <dbReference type="Proteomes" id="UP000094444"/>
    </source>
</evidence>
<dbReference type="InterPro" id="IPR032088">
    <property type="entry name" value="SAT"/>
</dbReference>
<dbReference type="OrthoDB" id="329835at2759"/>
<protein>
    <submittedName>
        <fullName evidence="4">Beta-ketoacyl synthase domain-containing protein</fullName>
    </submittedName>
</protein>
<dbReference type="GO" id="GO:0044550">
    <property type="term" value="P:secondary metabolite biosynthetic process"/>
    <property type="evidence" value="ECO:0007669"/>
    <property type="project" value="TreeGrafter"/>
</dbReference>
<dbReference type="InterPro" id="IPR016039">
    <property type="entry name" value="Thiolase-like"/>
</dbReference>
<dbReference type="InParanoid" id="A0A2P5HF46"/>
<dbReference type="SUPFAM" id="SSF53901">
    <property type="entry name" value="Thiolase-like"/>
    <property type="match status" value="1"/>
</dbReference>
<proteinExistence type="predicted"/>
<sequence length="232" mass="25260">MCQAASIPKYPLLASFLRRSTWVLKHEIQKQPRQTRESVPPFGDIITLTSRWDVVKHSPLGGAWEAALVCVYEIAMLIRYHEAFIMEHENGKKGNANLISDTGCLAGISVGLFSAAAVAVSTSLLDIVSYGAENGYCRADGVGSVVIKRLEDAVADNDVVLATIAAGSTNHSADSISITQPYAGAQKDNYRKVLDQAGLKPLDVSFVDRLRNYPRVGNTQWVPTRPMGNNRD</sequence>
<keyword evidence="1" id="KW-0596">Phosphopantetheine</keyword>
<evidence type="ECO:0000313" key="4">
    <source>
        <dbReference type="EMBL" id="POS68881.1"/>
    </source>
</evidence>
<dbReference type="PANTHER" id="PTHR43775">
    <property type="entry name" value="FATTY ACID SYNTHASE"/>
    <property type="match status" value="1"/>
</dbReference>
<dbReference type="AlphaFoldDB" id="A0A2P5HF46"/>
<evidence type="ECO:0000256" key="1">
    <source>
        <dbReference type="ARBA" id="ARBA00022450"/>
    </source>
</evidence>
<dbReference type="STRING" id="158607.A0A2P5HF46"/>
<dbReference type="Gene3D" id="3.40.47.10">
    <property type="match status" value="1"/>
</dbReference>
<keyword evidence="2" id="KW-0597">Phosphoprotein</keyword>
<name>A0A2P5HF46_DIAHE</name>
<dbReference type="SMART" id="SM00825">
    <property type="entry name" value="PKS_KS"/>
    <property type="match status" value="1"/>
</dbReference>
<reference evidence="4" key="1">
    <citation type="submission" date="2017-09" db="EMBL/GenBank/DDBJ databases">
        <title>Polyketide synthases of a Diaporthe helianthi virulent isolate.</title>
        <authorList>
            <person name="Baroncelli R."/>
        </authorList>
    </citation>
    <scope>NUCLEOTIDE SEQUENCE [LARGE SCALE GENOMIC DNA]</scope>
    <source>
        <strain evidence="4">7/96</strain>
    </source>
</reference>
<evidence type="ECO:0000256" key="2">
    <source>
        <dbReference type="ARBA" id="ARBA00022553"/>
    </source>
</evidence>
<keyword evidence="5" id="KW-1185">Reference proteome</keyword>
<dbReference type="PANTHER" id="PTHR43775:SF24">
    <property type="entry name" value="NON-REDUCING POLYKETIDE SYNTHASE APTA-RELATED"/>
    <property type="match status" value="1"/>
</dbReference>
<dbReference type="InterPro" id="IPR050091">
    <property type="entry name" value="PKS_NRPS_Biosynth_Enz"/>
</dbReference>
<dbReference type="Proteomes" id="UP000094444">
    <property type="component" value="Unassembled WGS sequence"/>
</dbReference>
<dbReference type="Pfam" id="PF16073">
    <property type="entry name" value="SAT"/>
    <property type="match status" value="1"/>
</dbReference>
<dbReference type="EMBL" id="MAVT02002979">
    <property type="protein sequence ID" value="POS68881.1"/>
    <property type="molecule type" value="Genomic_DNA"/>
</dbReference>
<feature type="domain" description="Ketosynthase family 3 (KS3)" evidence="3">
    <location>
        <begin position="37"/>
        <end position="229"/>
    </location>
</feature>
<gene>
    <name evidence="4" type="ORF">DHEL01_v212725</name>
</gene>
<comment type="caution">
    <text evidence="4">The sequence shown here is derived from an EMBL/GenBank/DDBJ whole genome shotgun (WGS) entry which is preliminary data.</text>
</comment>
<dbReference type="InterPro" id="IPR020841">
    <property type="entry name" value="PKS_Beta-ketoAc_synthase_dom"/>
</dbReference>
<accession>A0A2P5HF46</accession>
<evidence type="ECO:0000259" key="3">
    <source>
        <dbReference type="SMART" id="SM00825"/>
    </source>
</evidence>
<organism evidence="4 5">
    <name type="scientific">Diaporthe helianthi</name>
    <dbReference type="NCBI Taxonomy" id="158607"/>
    <lineage>
        <taxon>Eukaryota</taxon>
        <taxon>Fungi</taxon>
        <taxon>Dikarya</taxon>
        <taxon>Ascomycota</taxon>
        <taxon>Pezizomycotina</taxon>
        <taxon>Sordariomycetes</taxon>
        <taxon>Sordariomycetidae</taxon>
        <taxon>Diaporthales</taxon>
        <taxon>Diaporthaceae</taxon>
        <taxon>Diaporthe</taxon>
    </lineage>
</organism>
<dbReference type="GO" id="GO:0004312">
    <property type="term" value="F:fatty acid synthase activity"/>
    <property type="evidence" value="ECO:0007669"/>
    <property type="project" value="TreeGrafter"/>
</dbReference>
<dbReference type="GO" id="GO:0006633">
    <property type="term" value="P:fatty acid biosynthetic process"/>
    <property type="evidence" value="ECO:0007669"/>
    <property type="project" value="TreeGrafter"/>
</dbReference>